<dbReference type="GO" id="GO:0004252">
    <property type="term" value="F:serine-type endopeptidase activity"/>
    <property type="evidence" value="ECO:0007669"/>
    <property type="project" value="InterPro"/>
</dbReference>
<sequence length="337" mass="36855">MEQVRLKLVRTNPPTICSQTDRSVCCPLPSTTTTTTSTTKPSPSRSMQRISEQKCREYGKSVIQITKVASLMLGEPHVDIVVDKCKHKSVSLIVGGTEASLAEFPHQALLGYNNGEPSEWGCGGSLISPKFVLTAAHCLSPRGFGNVKFVRLGMSSRSQNDNSTLTFGVTEIIQHPNYNSKTFNEDIGLLRLNATVPINEYILPICMPTKLYNPNKAIASGFGRTGYQRSTSDKLLKVTLEKFTHAECQEAFGTAITVTNDTMLCYGHHTESKDSCSGDSGGPLQIYNDNEVKCTYTQIGVVSFGLKQCGTVGTPGVYVNVYNYLDWIEKIVWAGES</sequence>
<protein>
    <recommendedName>
        <fullName evidence="10">limulus clotting factor C</fullName>
        <ecNumber evidence="10">3.4.21.84</ecNumber>
    </recommendedName>
</protein>
<feature type="compositionally biased region" description="Low complexity" evidence="12">
    <location>
        <begin position="28"/>
        <end position="44"/>
    </location>
</feature>
<accession>A0A9J6C178</accession>
<dbReference type="PRINTS" id="PR00722">
    <property type="entry name" value="CHYMOTRYPSIN"/>
</dbReference>
<dbReference type="Pfam" id="PF00089">
    <property type="entry name" value="Trypsin"/>
    <property type="match status" value="1"/>
</dbReference>
<keyword evidence="2 11" id="KW-0645">Protease</keyword>
<evidence type="ECO:0000256" key="5">
    <source>
        <dbReference type="ARBA" id="ARBA00022820"/>
    </source>
</evidence>
<dbReference type="GO" id="GO:0042381">
    <property type="term" value="P:hemolymph coagulation"/>
    <property type="evidence" value="ECO:0007669"/>
    <property type="project" value="UniProtKB-KW"/>
</dbReference>
<proteinExistence type="inferred from homology"/>
<evidence type="ECO:0000256" key="3">
    <source>
        <dbReference type="ARBA" id="ARBA00022729"/>
    </source>
</evidence>
<dbReference type="InterPro" id="IPR009003">
    <property type="entry name" value="Peptidase_S1_PA"/>
</dbReference>
<evidence type="ECO:0000256" key="2">
    <source>
        <dbReference type="ARBA" id="ARBA00022670"/>
    </source>
</evidence>
<feature type="domain" description="Peptidase S1" evidence="13">
    <location>
        <begin position="93"/>
        <end position="333"/>
    </location>
</feature>
<organism evidence="14 15">
    <name type="scientific">Polypedilum vanderplanki</name>
    <name type="common">Sleeping chironomid midge</name>
    <dbReference type="NCBI Taxonomy" id="319348"/>
    <lineage>
        <taxon>Eukaryota</taxon>
        <taxon>Metazoa</taxon>
        <taxon>Ecdysozoa</taxon>
        <taxon>Arthropoda</taxon>
        <taxon>Hexapoda</taxon>
        <taxon>Insecta</taxon>
        <taxon>Pterygota</taxon>
        <taxon>Neoptera</taxon>
        <taxon>Endopterygota</taxon>
        <taxon>Diptera</taxon>
        <taxon>Nematocera</taxon>
        <taxon>Chironomoidea</taxon>
        <taxon>Chironomidae</taxon>
        <taxon>Chironominae</taxon>
        <taxon>Polypedilum</taxon>
        <taxon>Polypedilum</taxon>
    </lineage>
</organism>
<dbReference type="InterPro" id="IPR043504">
    <property type="entry name" value="Peptidase_S1_PA_chymotrypsin"/>
</dbReference>
<dbReference type="InterPro" id="IPR001254">
    <property type="entry name" value="Trypsin_dom"/>
</dbReference>
<keyword evidence="15" id="KW-1185">Reference proteome</keyword>
<comment type="similarity">
    <text evidence="8">Belongs to the peptidase S1 family. CLIP subfamily.</text>
</comment>
<dbReference type="AlphaFoldDB" id="A0A9J6C178"/>
<reference evidence="14" key="1">
    <citation type="submission" date="2021-03" db="EMBL/GenBank/DDBJ databases">
        <title>Chromosome level genome of the anhydrobiotic midge Polypedilum vanderplanki.</title>
        <authorList>
            <person name="Yoshida Y."/>
            <person name="Kikawada T."/>
            <person name="Gusev O."/>
        </authorList>
    </citation>
    <scope>NUCLEOTIDE SEQUENCE</scope>
    <source>
        <strain evidence="14">NIAS01</strain>
        <tissue evidence="14">Whole body or cell culture</tissue>
    </source>
</reference>
<dbReference type="PANTHER" id="PTHR24258">
    <property type="entry name" value="SERINE PROTEASE-RELATED"/>
    <property type="match status" value="1"/>
</dbReference>
<keyword evidence="7" id="KW-1015">Disulfide bond</keyword>
<evidence type="ECO:0000313" key="15">
    <source>
        <dbReference type="Proteomes" id="UP001107558"/>
    </source>
</evidence>
<dbReference type="FunFam" id="2.40.10.10:FF:000120">
    <property type="entry name" value="Putative serine protease"/>
    <property type="match status" value="1"/>
</dbReference>
<keyword evidence="6 11" id="KW-0720">Serine protease</keyword>
<comment type="caution">
    <text evidence="14">The sequence shown here is derived from an EMBL/GenBank/DDBJ whole genome shotgun (WGS) entry which is preliminary data.</text>
</comment>
<dbReference type="EMBL" id="JADBJN010000002">
    <property type="protein sequence ID" value="KAG5675571.1"/>
    <property type="molecule type" value="Genomic_DNA"/>
</dbReference>
<evidence type="ECO:0000256" key="9">
    <source>
        <dbReference type="ARBA" id="ARBA00052079"/>
    </source>
</evidence>
<name>A0A9J6C178_POLVA</name>
<dbReference type="PROSITE" id="PS00135">
    <property type="entry name" value="TRYPSIN_SER"/>
    <property type="match status" value="1"/>
</dbReference>
<keyword evidence="3" id="KW-0732">Signal</keyword>
<dbReference type="Proteomes" id="UP001107558">
    <property type="component" value="Chromosome 2"/>
</dbReference>
<gene>
    <name evidence="14" type="ORF">PVAND_005465</name>
</gene>
<evidence type="ECO:0000256" key="4">
    <source>
        <dbReference type="ARBA" id="ARBA00022801"/>
    </source>
</evidence>
<comment type="catalytic activity">
    <reaction evidence="9">
        <text>Selective cleavage of 103-Arg-|-Ser-104 and 124-Ile-|-Ile-125 bonds in Limulus clotting factor B to form activated factor B. Cleavage of -Pro-Arg-|-Xaa- bonds in synthetic substrates.</text>
        <dbReference type="EC" id="3.4.21.84"/>
    </reaction>
</comment>
<evidence type="ECO:0000256" key="1">
    <source>
        <dbReference type="ARBA" id="ARBA00022659"/>
    </source>
</evidence>
<evidence type="ECO:0000256" key="11">
    <source>
        <dbReference type="RuleBase" id="RU363034"/>
    </source>
</evidence>
<dbReference type="CDD" id="cd00190">
    <property type="entry name" value="Tryp_SPc"/>
    <property type="match status" value="1"/>
</dbReference>
<dbReference type="InterPro" id="IPR033116">
    <property type="entry name" value="TRYPSIN_SER"/>
</dbReference>
<evidence type="ECO:0000313" key="14">
    <source>
        <dbReference type="EMBL" id="KAG5675571.1"/>
    </source>
</evidence>
<evidence type="ECO:0000256" key="12">
    <source>
        <dbReference type="SAM" id="MobiDB-lite"/>
    </source>
</evidence>
<dbReference type="OrthoDB" id="6339452at2759"/>
<dbReference type="InterPro" id="IPR001314">
    <property type="entry name" value="Peptidase_S1A"/>
</dbReference>
<dbReference type="SMART" id="SM00020">
    <property type="entry name" value="Tryp_SPc"/>
    <property type="match status" value="1"/>
</dbReference>
<dbReference type="EC" id="3.4.21.84" evidence="10"/>
<dbReference type="SUPFAM" id="SSF50494">
    <property type="entry name" value="Trypsin-like serine proteases"/>
    <property type="match status" value="1"/>
</dbReference>
<evidence type="ECO:0000259" key="13">
    <source>
        <dbReference type="PROSITE" id="PS50240"/>
    </source>
</evidence>
<dbReference type="Gene3D" id="2.40.10.10">
    <property type="entry name" value="Trypsin-like serine proteases"/>
    <property type="match status" value="1"/>
</dbReference>
<dbReference type="InterPro" id="IPR018114">
    <property type="entry name" value="TRYPSIN_HIS"/>
</dbReference>
<keyword evidence="4 11" id="KW-0378">Hydrolase</keyword>
<evidence type="ECO:0000256" key="7">
    <source>
        <dbReference type="ARBA" id="ARBA00023157"/>
    </source>
</evidence>
<evidence type="ECO:0000256" key="6">
    <source>
        <dbReference type="ARBA" id="ARBA00022825"/>
    </source>
</evidence>
<dbReference type="PANTHER" id="PTHR24258:SF136">
    <property type="entry name" value="GH06673P-RELATED"/>
    <property type="match status" value="1"/>
</dbReference>
<dbReference type="GO" id="GO:0006508">
    <property type="term" value="P:proteolysis"/>
    <property type="evidence" value="ECO:0007669"/>
    <property type="project" value="UniProtKB-KW"/>
</dbReference>
<keyword evidence="1" id="KW-0768">Sushi</keyword>
<dbReference type="PROSITE" id="PS00134">
    <property type="entry name" value="TRYPSIN_HIS"/>
    <property type="match status" value="1"/>
</dbReference>
<evidence type="ECO:0000256" key="8">
    <source>
        <dbReference type="ARBA" id="ARBA00024195"/>
    </source>
</evidence>
<evidence type="ECO:0000256" key="10">
    <source>
        <dbReference type="ARBA" id="ARBA00066707"/>
    </source>
</evidence>
<feature type="region of interest" description="Disordered" evidence="12">
    <location>
        <begin position="28"/>
        <end position="48"/>
    </location>
</feature>
<keyword evidence="5" id="KW-0353">Hemolymph clotting</keyword>
<dbReference type="PROSITE" id="PS50240">
    <property type="entry name" value="TRYPSIN_DOM"/>
    <property type="match status" value="1"/>
</dbReference>